<keyword evidence="3 4" id="KW-0067">ATP-binding</keyword>
<dbReference type="EMBL" id="UFQT01000993">
    <property type="protein sequence ID" value="SSX28340.1"/>
    <property type="molecule type" value="Genomic_DNA"/>
</dbReference>
<dbReference type="PANTHER" id="PTHR12213:SF0">
    <property type="entry name" value="CORRINOID ADENOSYLTRANSFERASE MMAB"/>
    <property type="match status" value="1"/>
</dbReference>
<dbReference type="VEuPathDB" id="VectorBase:CSON011398"/>
<evidence type="ECO:0000256" key="2">
    <source>
        <dbReference type="ARBA" id="ARBA00022741"/>
    </source>
</evidence>
<dbReference type="Pfam" id="PF01923">
    <property type="entry name" value="Cob_adeno_trans"/>
    <property type="match status" value="1"/>
</dbReference>
<dbReference type="Gene3D" id="1.20.1200.10">
    <property type="entry name" value="Cobalamin adenosyltransferase-like"/>
    <property type="match status" value="1"/>
</dbReference>
<dbReference type="PANTHER" id="PTHR12213">
    <property type="entry name" value="CORRINOID ADENOSYLTRANSFERASE"/>
    <property type="match status" value="1"/>
</dbReference>
<dbReference type="NCBIfam" id="TIGR00636">
    <property type="entry name" value="PduO_Nterm"/>
    <property type="match status" value="1"/>
</dbReference>
<dbReference type="GO" id="GO:0008817">
    <property type="term" value="F:corrinoid adenosyltransferase activity"/>
    <property type="evidence" value="ECO:0007669"/>
    <property type="project" value="TreeGrafter"/>
</dbReference>
<dbReference type="GO" id="GO:0005524">
    <property type="term" value="F:ATP binding"/>
    <property type="evidence" value="ECO:0007669"/>
    <property type="project" value="UniProtKB-UniRule"/>
</dbReference>
<accession>A0A336N014</accession>
<dbReference type="EMBL" id="UFQS01004972">
    <property type="protein sequence ID" value="SSX16639.1"/>
    <property type="molecule type" value="Genomic_DNA"/>
</dbReference>
<name>A0A336N014_CULSO</name>
<evidence type="ECO:0000256" key="4">
    <source>
        <dbReference type="RuleBase" id="RU366026"/>
    </source>
</evidence>
<gene>
    <name evidence="8" type="primary">CSON011398</name>
    <name evidence="7" type="synonym">CSON015532</name>
</gene>
<dbReference type="InterPro" id="IPR016030">
    <property type="entry name" value="CblAdoTrfase-like"/>
</dbReference>
<dbReference type="InterPro" id="IPR029499">
    <property type="entry name" value="PduO-typ"/>
</dbReference>
<dbReference type="AlphaFoldDB" id="A0A336N014"/>
<keyword evidence="1 4" id="KW-0808">Transferase</keyword>
<evidence type="ECO:0000256" key="3">
    <source>
        <dbReference type="ARBA" id="ARBA00022840"/>
    </source>
</evidence>
<reference evidence="6" key="1">
    <citation type="submission" date="2018-04" db="EMBL/GenBank/DDBJ databases">
        <authorList>
            <person name="Go L.Y."/>
            <person name="Mitchell J.A."/>
        </authorList>
    </citation>
    <scope>NUCLEOTIDE SEQUENCE</scope>
    <source>
        <tissue evidence="6">Whole organism</tissue>
    </source>
</reference>
<dbReference type="SUPFAM" id="SSF89028">
    <property type="entry name" value="Cobalamin adenosyltransferase-like"/>
    <property type="match status" value="1"/>
</dbReference>
<sequence>MLRKSFKIAMNGVQRRNYCHSKQTNHQNEVTYVINHDGDSGQSKMLSGQTLKKSHPILHCLGETEELNSFLGLARVYARENNHPYVEHLKRIQTVLIDLSNYISKVPTEADSDLAVHTKEMEEWLEAYSPQVTPVENNYIVPGGSQASASLMIARTICRRAERSAVGLVEEKVLHQDVTAYLNRLGDFLLMLSRIATKLDERTEYVYIPKPEPKKNGT</sequence>
<evidence type="ECO:0000313" key="6">
    <source>
        <dbReference type="EMBL" id="SSX16639.1"/>
    </source>
</evidence>
<evidence type="ECO:0000313" key="7">
    <source>
        <dbReference type="EMBL" id="SSX28340.1"/>
    </source>
</evidence>
<proteinExistence type="inferred from homology"/>
<evidence type="ECO:0000256" key="1">
    <source>
        <dbReference type="ARBA" id="ARBA00022679"/>
    </source>
</evidence>
<protein>
    <submittedName>
        <fullName evidence="8">CSON011398 protein</fullName>
    </submittedName>
    <submittedName>
        <fullName evidence="7">CSON015532 protein</fullName>
    </submittedName>
</protein>
<dbReference type="InterPro" id="IPR036451">
    <property type="entry name" value="CblAdoTrfase-like_sf"/>
</dbReference>
<reference evidence="8" key="2">
    <citation type="submission" date="2018-07" db="EMBL/GenBank/DDBJ databases">
        <authorList>
            <person name="Quirk P.G."/>
            <person name="Krulwich T.A."/>
        </authorList>
    </citation>
    <scope>NUCLEOTIDE SEQUENCE</scope>
</reference>
<organism evidence="8">
    <name type="scientific">Culicoides sonorensis</name>
    <name type="common">Biting midge</name>
    <dbReference type="NCBI Taxonomy" id="179676"/>
    <lineage>
        <taxon>Eukaryota</taxon>
        <taxon>Metazoa</taxon>
        <taxon>Ecdysozoa</taxon>
        <taxon>Arthropoda</taxon>
        <taxon>Hexapoda</taxon>
        <taxon>Insecta</taxon>
        <taxon>Pterygota</taxon>
        <taxon>Neoptera</taxon>
        <taxon>Endopterygota</taxon>
        <taxon>Diptera</taxon>
        <taxon>Nematocera</taxon>
        <taxon>Chironomoidea</taxon>
        <taxon>Ceratopogonidae</taxon>
        <taxon>Ceratopogoninae</taxon>
        <taxon>Culicoides</taxon>
        <taxon>Monoculicoides</taxon>
    </lineage>
</organism>
<dbReference type="EMBL" id="UFQT01004972">
    <property type="protein sequence ID" value="SSX35836.1"/>
    <property type="molecule type" value="Genomic_DNA"/>
</dbReference>
<keyword evidence="2 4" id="KW-0547">Nucleotide-binding</keyword>
<comment type="similarity">
    <text evidence="4">Belongs to the Cob(I)alamin adenosyltransferase family.</text>
</comment>
<evidence type="ECO:0000313" key="8">
    <source>
        <dbReference type="EMBL" id="SSX35836.1"/>
    </source>
</evidence>
<evidence type="ECO:0000259" key="5">
    <source>
        <dbReference type="Pfam" id="PF01923"/>
    </source>
</evidence>
<feature type="domain" description="Cobalamin adenosyltransferase-like" evidence="5">
    <location>
        <begin position="36"/>
        <end position="195"/>
    </location>
</feature>
<dbReference type="VEuPathDB" id="VectorBase:CSON015532"/>